<organism evidence="1 2">
    <name type="scientific">Glossina hytrovirus (isolate Glossina pallidipes/Ethiopia/Seibersdorf/-)</name>
    <name type="common">GHV</name>
    <dbReference type="NCBI Taxonomy" id="379529"/>
    <lineage>
        <taxon>Viruses</taxon>
        <taxon>Viruses incertae sedis</taxon>
        <taxon>Naldaviricetes</taxon>
        <taxon>Lefavirales</taxon>
        <taxon>Hytrosaviridae</taxon>
        <taxon>Glossinavirus</taxon>
        <taxon>Glossinavirus glopallidipedis</taxon>
    </lineage>
</organism>
<keyword evidence="2" id="KW-1185">Reference proteome</keyword>
<evidence type="ECO:0000313" key="1">
    <source>
        <dbReference type="EMBL" id="ABQ08844.1"/>
    </source>
</evidence>
<reference evidence="1 2" key="1">
    <citation type="journal article" date="2007" name="J. Virol. Methods">
        <title>Development of a non-destructive PCR method for detection of the salivary gland hypertrophy virus (SGHV) in tsetse flies.</title>
        <authorList>
            <person name="Abd-Alla A."/>
            <person name="Bossin H."/>
            <person name="Cousserans F."/>
            <person name="Parker A."/>
            <person name="Bergoin M."/>
            <person name="Robinson A."/>
        </authorList>
    </citation>
    <scope>NUCLEOTIDE SEQUENCE [LARGE SCALE GENOMIC DNA]</scope>
    <source>
        <strain evidence="2">Isolate Glossina pallidipes/Ethiopia/Seibersdorf/-</strain>
    </source>
</reference>
<name>B0YLM5_GHVS</name>
<dbReference type="EMBL" id="EF568108">
    <property type="protein sequence ID" value="ABQ08844.1"/>
    <property type="molecule type" value="Genomic_DNA"/>
</dbReference>
<organismHost>
    <name type="scientific">Glossina</name>
    <name type="common">tsetse flies</name>
    <dbReference type="NCBI Taxonomy" id="7393"/>
</organismHost>
<dbReference type="RefSeq" id="YP_001687019.1">
    <property type="nucleotide sequence ID" value="NC_010356.1"/>
</dbReference>
<dbReference type="Proteomes" id="UP000011301">
    <property type="component" value="Segment"/>
</dbReference>
<reference evidence="1 2" key="2">
    <citation type="journal article" date="2008" name="J. Virol.">
        <title>Genome analysis of a Glossina pallidipes salivary gland hypertrophy virus reveals a novel, large, double-stranded circular DNA virus.</title>
        <authorList>
            <person name="Abd-Alla A.M."/>
            <person name="Cousserans F."/>
            <person name="Parker A.G."/>
            <person name="Jehle J.A."/>
            <person name="Parker N.J."/>
            <person name="Vlak J.M."/>
            <person name="Robinson A.S."/>
            <person name="Bergoin M."/>
        </authorList>
    </citation>
    <scope>NUCLEOTIDE SEQUENCE [LARGE SCALE GENOMIC DNA]</scope>
    <source>
        <strain evidence="2">Isolate Glossina pallidipes/Ethiopia/Seibersdorf/-</strain>
    </source>
</reference>
<dbReference type="KEGG" id="vg:5950938"/>
<dbReference type="OrthoDB" id="39276at10239"/>
<protein>
    <submittedName>
        <fullName evidence="1">Uncharacterized protein</fullName>
    </submittedName>
</protein>
<gene>
    <name evidence="1" type="ORF">SGHV071</name>
</gene>
<proteinExistence type="predicted"/>
<dbReference type="GeneID" id="5950938"/>
<accession>B0YLM5</accession>
<evidence type="ECO:0000313" key="2">
    <source>
        <dbReference type="Proteomes" id="UP000011301"/>
    </source>
</evidence>
<sequence>MSSITSSLHNLKLNDNKIILKTYYGIVRYLYETSIFTWIQSGSNDYNDHRSQLSLSVSPIHKYVTTVYGHYAMLSQMYENIENVSLYFISKTTNVKISYQWLHHIDVIESPTLYNMHSDLFICVPIALRPYSNIYKQYSMRSKIFALPIYCLTGVDVLLDSLKYIRSYFLSKNIQTTIEILSIYQKYFYLINITTDIKKEESDNELVLFSIAKETITHRWIVWADEPNINCELYNWYDNEYSGSEFNENYLSRIYFCNTIENFDAYLNKSSVISKDVNCMFLDLLSQQLLTSCVYSSDIPYRLYPIKFQKLTFTIPVVSTLDYNDNMIECEYDQSFEEQIFDRVSTRYTLVLQHYVKKFVLGEDLTQLLLAKKRNNIITNWLKNSRIPSNVYPRLYCKVVARSIDLDYNNLSLINVICIEDKQTYMFFKQSEIVVRSVESLFKDITFSPLIPARKLLFSSQHFQILMDNFGIYRITQTAFLMKEISFFFATLNFSISQLPDWEKDENHIVIKLYSIDEIIKMFNRFNLQFTSYNIVSSFTINHINVNLTRIKYFDIIELNFYVFNSDVNNSHKGILLKDLVDKIVYCPNIIKAHKHIYVQFNHLFHVI</sequence>